<dbReference type="EnsemblMetazoa" id="XM_022798431">
    <property type="protein sequence ID" value="XP_022654166"/>
    <property type="gene ID" value="LOC111247481"/>
</dbReference>
<dbReference type="FunCoup" id="A0A7M7JP81">
    <property type="interactions" value="1525"/>
</dbReference>
<evidence type="ECO:0000256" key="2">
    <source>
        <dbReference type="SAM" id="Coils"/>
    </source>
</evidence>
<accession>A0A7M7JP81</accession>
<dbReference type="EnsemblMetazoa" id="XM_022798434">
    <property type="protein sequence ID" value="XP_022654169"/>
    <property type="gene ID" value="LOC111247481"/>
</dbReference>
<feature type="compositionally biased region" description="Basic and acidic residues" evidence="3">
    <location>
        <begin position="61"/>
        <end position="83"/>
    </location>
</feature>
<dbReference type="GeneID" id="111247481"/>
<dbReference type="CTD" id="4236"/>
<feature type="compositionally biased region" description="Basic and acidic residues" evidence="3">
    <location>
        <begin position="124"/>
        <end position="154"/>
    </location>
</feature>
<feature type="compositionally biased region" description="Acidic residues" evidence="3">
    <location>
        <begin position="240"/>
        <end position="266"/>
    </location>
</feature>
<feature type="coiled-coil region" evidence="2">
    <location>
        <begin position="359"/>
        <end position="401"/>
    </location>
</feature>
<dbReference type="OMA" id="DEVEHRH"/>
<feature type="region of interest" description="Disordered" evidence="3">
    <location>
        <begin position="1"/>
        <end position="310"/>
    </location>
</feature>
<dbReference type="RefSeq" id="XP_022654169.1">
    <property type="nucleotide sequence ID" value="XM_022798434.1"/>
</dbReference>
<feature type="compositionally biased region" description="Basic residues" evidence="3">
    <location>
        <begin position="209"/>
        <end position="219"/>
    </location>
</feature>
<reference evidence="5" key="1">
    <citation type="submission" date="2021-01" db="UniProtKB">
        <authorList>
            <consortium name="EnsemblMetazoa"/>
        </authorList>
    </citation>
    <scope>IDENTIFICATION</scope>
</reference>
<dbReference type="EnsemblMetazoa" id="XM_022798430">
    <property type="protein sequence ID" value="XP_022654165"/>
    <property type="gene ID" value="LOC111247481"/>
</dbReference>
<dbReference type="RefSeq" id="XP_022654168.1">
    <property type="nucleotide sequence ID" value="XM_022798433.1"/>
</dbReference>
<dbReference type="RefSeq" id="XP_022654165.1">
    <property type="nucleotide sequence ID" value="XM_022798430.1"/>
</dbReference>
<dbReference type="RefSeq" id="XP_022654166.1">
    <property type="nucleotide sequence ID" value="XM_022798431.1"/>
</dbReference>
<feature type="compositionally biased region" description="Basic and acidic residues" evidence="3">
    <location>
        <begin position="221"/>
        <end position="239"/>
    </location>
</feature>
<feature type="compositionally biased region" description="Basic residues" evidence="3">
    <location>
        <begin position="30"/>
        <end position="44"/>
    </location>
</feature>
<dbReference type="PANTHER" id="PTHR15327">
    <property type="entry name" value="MICROFIBRIL-ASSOCIATED PROTEIN"/>
    <property type="match status" value="1"/>
</dbReference>
<feature type="compositionally biased region" description="Basic and acidic residues" evidence="3">
    <location>
        <begin position="93"/>
        <end position="117"/>
    </location>
</feature>
<dbReference type="InParanoid" id="A0A7M7JP81"/>
<evidence type="ECO:0000313" key="6">
    <source>
        <dbReference type="Proteomes" id="UP000594260"/>
    </source>
</evidence>
<keyword evidence="2" id="KW-0175">Coiled coil</keyword>
<dbReference type="InterPro" id="IPR009730">
    <property type="entry name" value="MFAP1_C"/>
</dbReference>
<organism evidence="5 6">
    <name type="scientific">Varroa destructor</name>
    <name type="common">Honeybee mite</name>
    <dbReference type="NCBI Taxonomy" id="109461"/>
    <lineage>
        <taxon>Eukaryota</taxon>
        <taxon>Metazoa</taxon>
        <taxon>Ecdysozoa</taxon>
        <taxon>Arthropoda</taxon>
        <taxon>Chelicerata</taxon>
        <taxon>Arachnida</taxon>
        <taxon>Acari</taxon>
        <taxon>Parasitiformes</taxon>
        <taxon>Mesostigmata</taxon>
        <taxon>Gamasina</taxon>
        <taxon>Dermanyssoidea</taxon>
        <taxon>Varroidae</taxon>
        <taxon>Varroa</taxon>
    </lineage>
</organism>
<sequence length="518" mass="60590">MDDVVHQNSLIQSTAGAVPVVNDKGEVYMKKVKVQRYVSGRRPRYAPDGSEDSQSSDEDFIVERQKPSRRGGELSRAHASRGDEAEDSDDDNDKGVQRGEAKSGEDVEMKERDGRSGEDEDDEMTGRRHSAESDDNDELRQRAEDGDQADDPRLRRLQRRKIQEARIIDNNEAADSDDYDGLRRRRHQSSSSSSSSDGDDLDEEERERKRLQMKQRALQRVRQEELEEAARQEERRAAEGDDDQAAEEDESDEYEEYTDSEEEEDLQGPPRLKPVFVRKKDRVTIQEREQLEQRRYEAELEGKRAAEERRRQTLKMVEAEVKREVEENREENKTGVCVGNIDDVCTDDDNDEAAYEAWKLRELKRLKRDREQREALEKEKLEIERLRNMTEEERLRELKNNPTKIVNRPSKGKYKFLQKYYHRGAFFVQDKEEDVYKRDFSAPTLEDHFDKSVLPKVMQVKNFGRSGRTKYTHLLDQDTTKIDSPWSAETPQNLKWHIEKAGGTKPVFERPSQRKKTT</sequence>
<keyword evidence="6" id="KW-1185">Reference proteome</keyword>
<dbReference type="OrthoDB" id="1111734at2759"/>
<evidence type="ECO:0000256" key="3">
    <source>
        <dbReference type="SAM" id="MobiDB-lite"/>
    </source>
</evidence>
<evidence type="ECO:0000313" key="5">
    <source>
        <dbReference type="EnsemblMetazoa" id="XP_022654169"/>
    </source>
</evidence>
<feature type="compositionally biased region" description="Acidic residues" evidence="3">
    <location>
        <begin position="49"/>
        <end position="60"/>
    </location>
</feature>
<dbReference type="Proteomes" id="UP000594260">
    <property type="component" value="Unplaced"/>
</dbReference>
<dbReference type="EnsemblMetazoa" id="XM_022798433">
    <property type="protein sequence ID" value="XP_022654168"/>
    <property type="gene ID" value="LOC111247481"/>
</dbReference>
<feature type="compositionally biased region" description="Basic and acidic residues" evidence="3">
    <location>
        <begin position="282"/>
        <end position="310"/>
    </location>
</feature>
<protein>
    <recommendedName>
        <fullName evidence="4">Micro-fibrillar-associated protein 1 C-terminal domain-containing protein</fullName>
    </recommendedName>
</protein>
<dbReference type="KEGG" id="vde:111247481"/>
<name>A0A7M7JP81_VARDE</name>
<proteinExistence type="inferred from homology"/>
<comment type="similarity">
    <text evidence="1">Belongs to the MFAP1 family.</text>
</comment>
<feature type="compositionally biased region" description="Polar residues" evidence="3">
    <location>
        <begin position="1"/>
        <end position="15"/>
    </location>
</feature>
<dbReference type="InterPro" id="IPR033194">
    <property type="entry name" value="MFAP1"/>
</dbReference>
<feature type="domain" description="Micro-fibrillar-associated protein 1 C-terminal" evidence="4">
    <location>
        <begin position="261"/>
        <end position="479"/>
    </location>
</feature>
<evidence type="ECO:0000256" key="1">
    <source>
        <dbReference type="ARBA" id="ARBA00008155"/>
    </source>
</evidence>
<dbReference type="AlphaFoldDB" id="A0A7M7JP81"/>
<evidence type="ECO:0000259" key="4">
    <source>
        <dbReference type="Pfam" id="PF06991"/>
    </source>
</evidence>
<dbReference type="Pfam" id="PF06991">
    <property type="entry name" value="MFAP1"/>
    <property type="match status" value="1"/>
</dbReference>